<evidence type="ECO:0000313" key="8">
    <source>
        <dbReference type="Proteomes" id="UP001153387"/>
    </source>
</evidence>
<gene>
    <name evidence="7" type="ORF">OMP38_09910</name>
</gene>
<dbReference type="Pfam" id="PF07940">
    <property type="entry name" value="Hepar_II_III_C"/>
    <property type="match status" value="1"/>
</dbReference>
<dbReference type="AlphaFoldDB" id="A0A9X4QMB1"/>
<dbReference type="PANTHER" id="PTHR39210">
    <property type="entry name" value="HEPARIN-SULFATE LYASE"/>
    <property type="match status" value="1"/>
</dbReference>
<evidence type="ECO:0000259" key="5">
    <source>
        <dbReference type="Pfam" id="PF07940"/>
    </source>
</evidence>
<dbReference type="Proteomes" id="UP001153387">
    <property type="component" value="Unassembled WGS sequence"/>
</dbReference>
<proteinExistence type="predicted"/>
<dbReference type="InterPro" id="IPR012480">
    <property type="entry name" value="Hepar_II_III_C"/>
</dbReference>
<feature type="domain" description="Heparinase II N-terminal" evidence="6">
    <location>
        <begin position="57"/>
        <end position="463"/>
    </location>
</feature>
<comment type="subcellular location">
    <subcellularLocation>
        <location evidence="1">Periplasm</location>
    </subcellularLocation>
</comment>
<accession>A0A9X4QMB1</accession>
<dbReference type="GO" id="GO:0042597">
    <property type="term" value="C:periplasmic space"/>
    <property type="evidence" value="ECO:0007669"/>
    <property type="project" value="UniProtKB-SubCell"/>
</dbReference>
<dbReference type="EMBL" id="JAPDHZ010000002">
    <property type="protein sequence ID" value="MDG0791151.1"/>
    <property type="molecule type" value="Genomic_DNA"/>
</dbReference>
<dbReference type="InterPro" id="IPR013783">
    <property type="entry name" value="Ig-like_fold"/>
</dbReference>
<evidence type="ECO:0000256" key="2">
    <source>
        <dbReference type="ARBA" id="ARBA00022729"/>
    </source>
</evidence>
<organism evidence="7 8">
    <name type="scientific">Cohnella ginsengisoli</name>
    <dbReference type="NCBI Taxonomy" id="425004"/>
    <lineage>
        <taxon>Bacteria</taxon>
        <taxon>Bacillati</taxon>
        <taxon>Bacillota</taxon>
        <taxon>Bacilli</taxon>
        <taxon>Bacillales</taxon>
        <taxon>Paenibacillaceae</taxon>
        <taxon>Cohnella</taxon>
    </lineage>
</organism>
<dbReference type="InterPro" id="IPR008929">
    <property type="entry name" value="Chondroitin_lyas"/>
</dbReference>
<keyword evidence="8" id="KW-1185">Reference proteome</keyword>
<evidence type="ECO:0000313" key="7">
    <source>
        <dbReference type="EMBL" id="MDG0791151.1"/>
    </source>
</evidence>
<sequence>MENASKRTDAATVEQPREGPAWPAELMANANLPFRPTDALVTTQNPPDFDWPFVPGADRYRLELARDAAMDGGALVSAEPVINFYNFPGPLEEGTWFWRVRFHTPEGGWSAWSETRRFRIAEGSVPFPVPPIDEMLARMETAHPRVWTNSRELAAFRERRLHGAAKTVFENARASVLARMDDPLPPDPTFPYMDRSISSVSPEWVKALQDLRKYADTTLDHLLKAAFVYLISGDRAIGEHAKAHLLNFASWDPEAATRFDINDQVHRAVAYRSAIAYDWLYDLLSPEERQTVQDMVRTRIAVLIEHYLDRQPIYQYPFDSHGWTIAGYIGLMGTIMLHDIPEAEAWVRRAVPAFINLLPPWGGEDGSWSQGTGYWQWSSGSNKELMDVLLSAGAIDAYDKAFSRHEGLYPIYMFPHGSPTGVFGNDSHYLPDWPSIGLLNRLAQMYGDPRLQWAAEAIGERTVSGLQDYFYGDERIAPRPPADLPKAKWFEATGLVAMHSDLTDPERISLYFKSSPYGSYSHSQADQNGFILHAFGETLALKGGYYDYYNSVHHRGYTKRTYSANAITFDGRQGQPIDDFDAKGRMVGFASHPAFDAATGDAVAAYRGGELSRALRHIVYMKPSAFVVIDDLAASGPDGVSFEWNLHADERLTLDPDGGATIEKGKAGLQVRLHGADSRGSKASVETRFLDPEGAEATPVAWAAGMSQMHATFATPKTNAATLVATLAPYRLEGGAPQTIASEEREGYLRLSFEGDAVLYVRTAPAGAVVDTGADGYRFAGAALAVHGDSLLLVHGTRVERDGSVVFESDAPATAAWGDGRLSASADCDVALSLAVPGEVALCELVTGRELSADGHPAARLGSQGVHWTATPGRLALRLEQGQHAYRLDDAPLPGPLAPVTLPTEIDGAPGETTLEAWLDVDGGRLAWGRLALKAGKYEVLEAPAGFAFARHGRIGRGALGSSEPVLLRGEPGLLRLRRVGEAGETR</sequence>
<keyword evidence="3" id="KW-0574">Periplasm</keyword>
<reference evidence="7 8" key="1">
    <citation type="submission" date="2022-10" db="EMBL/GenBank/DDBJ databases">
        <title>Comparative genomic analysis of Cohnella hashimotonis sp. nov., isolated from the International Space Station.</title>
        <authorList>
            <person name="Simpson A."/>
            <person name="Venkateswaran K."/>
        </authorList>
    </citation>
    <scope>NUCLEOTIDE SEQUENCE [LARGE SCALE GENOMIC DNA]</scope>
    <source>
        <strain evidence="7 8">DSM 18997</strain>
    </source>
</reference>
<dbReference type="PANTHER" id="PTHR39210:SF1">
    <property type="entry name" value="HEPARIN-SULFATE LYASE"/>
    <property type="match status" value="1"/>
</dbReference>
<dbReference type="SUPFAM" id="SSF48230">
    <property type="entry name" value="Chondroitin AC/alginate lyase"/>
    <property type="match status" value="1"/>
</dbReference>
<comment type="caution">
    <text evidence="7">The sequence shown here is derived from an EMBL/GenBank/DDBJ whole genome shotgun (WGS) entry which is preliminary data.</text>
</comment>
<dbReference type="InterPro" id="IPR032518">
    <property type="entry name" value="HepII_N"/>
</dbReference>
<dbReference type="RefSeq" id="WP_277564920.1">
    <property type="nucleotide sequence ID" value="NZ_JAPDHZ010000002.1"/>
</dbReference>
<dbReference type="Gene3D" id="2.70.98.70">
    <property type="match status" value="1"/>
</dbReference>
<protein>
    <submittedName>
        <fullName evidence="7">DUF4962 domain-containing protein</fullName>
    </submittedName>
</protein>
<keyword evidence="2" id="KW-0732">Signal</keyword>
<evidence type="ECO:0000259" key="6">
    <source>
        <dbReference type="Pfam" id="PF16332"/>
    </source>
</evidence>
<dbReference type="GO" id="GO:0016829">
    <property type="term" value="F:lyase activity"/>
    <property type="evidence" value="ECO:0007669"/>
    <property type="project" value="UniProtKB-KW"/>
</dbReference>
<evidence type="ECO:0000256" key="4">
    <source>
        <dbReference type="ARBA" id="ARBA00023239"/>
    </source>
</evidence>
<dbReference type="Gene3D" id="1.50.10.100">
    <property type="entry name" value="Chondroitin AC/alginate lyase"/>
    <property type="match status" value="1"/>
</dbReference>
<dbReference type="Gene3D" id="2.60.40.10">
    <property type="entry name" value="Immunoglobulins"/>
    <property type="match status" value="1"/>
</dbReference>
<name>A0A9X4QMB1_9BACL</name>
<feature type="domain" description="Heparinase II/III-like C-terminal" evidence="5">
    <location>
        <begin position="484"/>
        <end position="683"/>
    </location>
</feature>
<keyword evidence="4" id="KW-0456">Lyase</keyword>
<evidence type="ECO:0000256" key="3">
    <source>
        <dbReference type="ARBA" id="ARBA00022764"/>
    </source>
</evidence>
<evidence type="ECO:0000256" key="1">
    <source>
        <dbReference type="ARBA" id="ARBA00004418"/>
    </source>
</evidence>
<dbReference type="Pfam" id="PF16332">
    <property type="entry name" value="DUF4962"/>
    <property type="match status" value="1"/>
</dbReference>